<dbReference type="GO" id="GO:0005634">
    <property type="term" value="C:nucleus"/>
    <property type="evidence" value="ECO:0007669"/>
    <property type="project" value="UniProtKB-SubCell"/>
</dbReference>
<evidence type="ECO:0000313" key="12">
    <source>
        <dbReference type="EMBL" id="KAG5635917.1"/>
    </source>
</evidence>
<name>A0A9P7FVN6_9AGAR</name>
<keyword evidence="6" id="KW-0539">Nucleus</keyword>
<dbReference type="PROSITE" id="PS51679">
    <property type="entry name" value="SAM_MT_C5"/>
    <property type="match status" value="1"/>
</dbReference>
<dbReference type="Gene3D" id="2.30.30.490">
    <property type="match status" value="1"/>
</dbReference>
<accession>A0A9P7FVN6</accession>
<gene>
    <name evidence="12" type="ORF">H0H81_009679</name>
</gene>
<dbReference type="PRINTS" id="PR00105">
    <property type="entry name" value="C5METTRFRASE"/>
</dbReference>
<dbReference type="Gene3D" id="3.90.120.10">
    <property type="entry name" value="DNA Methylase, subunit A, domain 2"/>
    <property type="match status" value="1"/>
</dbReference>
<reference evidence="12" key="1">
    <citation type="submission" date="2021-02" db="EMBL/GenBank/DDBJ databases">
        <authorList>
            <person name="Nieuwenhuis M."/>
            <person name="Van De Peppel L.J.J."/>
        </authorList>
    </citation>
    <scope>NUCLEOTIDE SEQUENCE</scope>
    <source>
        <strain evidence="12">D49</strain>
    </source>
</reference>
<evidence type="ECO:0000256" key="2">
    <source>
        <dbReference type="ARBA" id="ARBA00011975"/>
    </source>
</evidence>
<evidence type="ECO:0000256" key="5">
    <source>
        <dbReference type="ARBA" id="ARBA00022691"/>
    </source>
</evidence>
<organism evidence="12 13">
    <name type="scientific">Sphagnurus paluster</name>
    <dbReference type="NCBI Taxonomy" id="117069"/>
    <lineage>
        <taxon>Eukaryota</taxon>
        <taxon>Fungi</taxon>
        <taxon>Dikarya</taxon>
        <taxon>Basidiomycota</taxon>
        <taxon>Agaricomycotina</taxon>
        <taxon>Agaricomycetes</taxon>
        <taxon>Agaricomycetidae</taxon>
        <taxon>Agaricales</taxon>
        <taxon>Tricholomatineae</taxon>
        <taxon>Lyophyllaceae</taxon>
        <taxon>Sphagnurus</taxon>
    </lineage>
</organism>
<proteinExistence type="inferred from homology"/>
<dbReference type="PANTHER" id="PTHR10629">
    <property type="entry name" value="CYTOSINE-SPECIFIC METHYLTRANSFERASE"/>
    <property type="match status" value="1"/>
</dbReference>
<reference evidence="12" key="2">
    <citation type="submission" date="2021-10" db="EMBL/GenBank/DDBJ databases">
        <title>Phylogenomics reveals ancestral predisposition of the termite-cultivated fungus Termitomyces towards a domesticated lifestyle.</title>
        <authorList>
            <person name="Auxier B."/>
            <person name="Grum-Grzhimaylo A."/>
            <person name="Cardenas M.E."/>
            <person name="Lodge J.D."/>
            <person name="Laessoe T."/>
            <person name="Pedersen O."/>
            <person name="Smith M.E."/>
            <person name="Kuyper T.W."/>
            <person name="Franco-Molano E.A."/>
            <person name="Baroni T.J."/>
            <person name="Aanen D.K."/>
        </authorList>
    </citation>
    <scope>NUCLEOTIDE SEQUENCE</scope>
    <source>
        <strain evidence="12">D49</strain>
    </source>
</reference>
<evidence type="ECO:0000256" key="9">
    <source>
        <dbReference type="RuleBase" id="RU000416"/>
    </source>
</evidence>
<keyword evidence="3 8" id="KW-0489">Methyltransferase</keyword>
<dbReference type="Pfam" id="PF00145">
    <property type="entry name" value="DNA_methylase"/>
    <property type="match status" value="1"/>
</dbReference>
<dbReference type="AlphaFoldDB" id="A0A9P7FVN6"/>
<evidence type="ECO:0000259" key="11">
    <source>
        <dbReference type="Pfam" id="PF12047"/>
    </source>
</evidence>
<keyword evidence="13" id="KW-1185">Reference proteome</keyword>
<keyword evidence="4 8" id="KW-0808">Transferase</keyword>
<dbReference type="GO" id="GO:0003886">
    <property type="term" value="F:DNA (cytosine-5-)-methyltransferase activity"/>
    <property type="evidence" value="ECO:0007669"/>
    <property type="project" value="UniProtKB-EC"/>
</dbReference>
<feature type="active site" evidence="7 8">
    <location>
        <position position="732"/>
    </location>
</feature>
<feature type="domain" description="RFTS" evidence="11">
    <location>
        <begin position="84"/>
        <end position="225"/>
    </location>
</feature>
<dbReference type="InterPro" id="IPR029063">
    <property type="entry name" value="SAM-dependent_MTases_sf"/>
</dbReference>
<comment type="caution">
    <text evidence="12">The sequence shown here is derived from an EMBL/GenBank/DDBJ whole genome shotgun (WGS) entry which is preliminary data.</text>
</comment>
<evidence type="ECO:0000256" key="10">
    <source>
        <dbReference type="SAM" id="MobiDB-lite"/>
    </source>
</evidence>
<evidence type="ECO:0000256" key="3">
    <source>
        <dbReference type="ARBA" id="ARBA00022603"/>
    </source>
</evidence>
<evidence type="ECO:0000256" key="6">
    <source>
        <dbReference type="ARBA" id="ARBA00023242"/>
    </source>
</evidence>
<evidence type="ECO:0000256" key="7">
    <source>
        <dbReference type="PIRSR" id="PIRSR037404-1"/>
    </source>
</evidence>
<dbReference type="InterPro" id="IPR043151">
    <property type="entry name" value="BAH_sf"/>
</dbReference>
<dbReference type="InterPro" id="IPR001525">
    <property type="entry name" value="C5_MeTfrase"/>
</dbReference>
<evidence type="ECO:0000313" key="13">
    <source>
        <dbReference type="Proteomes" id="UP000717328"/>
    </source>
</evidence>
<dbReference type="Gene3D" id="3.40.50.150">
    <property type="entry name" value="Vaccinia Virus protein VP39"/>
    <property type="match status" value="1"/>
</dbReference>
<evidence type="ECO:0000256" key="4">
    <source>
        <dbReference type="ARBA" id="ARBA00022679"/>
    </source>
</evidence>
<dbReference type="EC" id="2.1.1.37" evidence="2"/>
<feature type="region of interest" description="Disordered" evidence="10">
    <location>
        <begin position="1"/>
        <end position="64"/>
    </location>
</feature>
<dbReference type="GO" id="GO:0003677">
    <property type="term" value="F:DNA binding"/>
    <property type="evidence" value="ECO:0007669"/>
    <property type="project" value="TreeGrafter"/>
</dbReference>
<dbReference type="Pfam" id="PF12047">
    <property type="entry name" value="DNMT1-RFD"/>
    <property type="match status" value="1"/>
</dbReference>
<dbReference type="EMBL" id="JABCKI010006002">
    <property type="protein sequence ID" value="KAG5635917.1"/>
    <property type="molecule type" value="Genomic_DNA"/>
</dbReference>
<evidence type="ECO:0000256" key="1">
    <source>
        <dbReference type="ARBA" id="ARBA00004123"/>
    </source>
</evidence>
<evidence type="ECO:0000256" key="8">
    <source>
        <dbReference type="PROSITE-ProRule" id="PRU01016"/>
    </source>
</evidence>
<dbReference type="GO" id="GO:0032259">
    <property type="term" value="P:methylation"/>
    <property type="evidence" value="ECO:0007669"/>
    <property type="project" value="UniProtKB-KW"/>
</dbReference>
<protein>
    <recommendedName>
        <fullName evidence="2">DNA (cytosine-5-)-methyltransferase</fullName>
        <ecNumber evidence="2">2.1.1.37</ecNumber>
    </recommendedName>
</protein>
<dbReference type="InterPro" id="IPR022702">
    <property type="entry name" value="Cytosine_MeTrfase1_RFD"/>
</dbReference>
<dbReference type="Proteomes" id="UP000717328">
    <property type="component" value="Unassembled WGS sequence"/>
</dbReference>
<dbReference type="OrthoDB" id="5376140at2759"/>
<sequence length="1132" mass="128150">MRRRPNAFEVSFEEELSAEERENTALRPDSSEPTILGKRKSDIHGPNPEAAFYRPRHGPKARQERADLLLPGEDPFGDEDDAGDTKPIRVLTDFAIYDPRHGNELVSLAALEQDDGVDRQFEAAGLAAAYVANEEDEGQEDDGEPKLEALHLRLGAILRFTFDWTTMGDPVWIETQFAWYILKVPTRDYTPLFEHFFTPRGVAQFVVSRALKNTNESYDAFLRRFTTTVDPFGRTYKEDHIWESVPELHDAIQDNDDPTKLKSSAIIKHILRKSSFTASSSQRPKRRNFVAPPNRRLALLSTRDIDLAVLKRENQVPTHVTPRIAELARGLVYEELVVVGVRPPPENKALKEAQKEAARQRLRSLVLKVIDRNANKHVSVEKKDRVRPNSRYVRALTVGGIKYAIGDFVVVPIRSRNSIFPDTVDELAPTSTIADYFWFAKIMYADQDGRVHVHWLQHSSQTMMEELGHPQELFFNNLCDSIPYRELIGKITVHESSTPPDKVDEYFVQLIYDIKMATYTSIDGVRHAMTVNNPPDNCPVCPLLEQREQEGIESPLRSGDRINGIAFGGQTYHYEDFVLYRADEGPAHVGYITDFKILPPKSDGKICTQVFVKRVGRVASLGNVLPQDVLRDEPLRTLDIFGGVGAFSMGLEEGSNCIKVTDIVEISPSAAKTAMLNFPSATVHNQCANEVLRYSIKSKLNQKPEALRQLYDNRTVLPPLGEFDLIIAGVPCQPHSAMNMYKKADDIKSNLILTALSFVDHFKPTYFYFENVPGFLRFTFDAVQAGKYKLEGGLPMGGLKLVVRALVDMKYQVRFSLLQAGHYGTPQRRHRFFLIAARDGYPLPEFPQPSHDFPDNGGLDIKLPIGESVRPFSTLNGTAPHPFVSIDDAISDLPRFDWKHPKPYTLPDEKQREMNRRQVDDIPAFACRASETYCGQTGAAVAYHHDPRTSYQEHARAVPTKSIQHFTRTFRDSKVIERIIAVPLTRGADYHYIPHHLLEWQTSNPNSALARKNFPAGIYGRLDETKFFPTVVTNIQPTAKQSRVLNPYCYRMVTVRELARSQGFPDHFVFESIGKDMNYVITMHRQIGNAVPLPVGVALGRELRTACCQKWLSSREEDAARRRKAIDLVDGD</sequence>
<comment type="similarity">
    <text evidence="8 9">Belongs to the class I-like SAM-binding methyltransferase superfamily. C5-methyltransferase family.</text>
</comment>
<comment type="subcellular location">
    <subcellularLocation>
        <location evidence="1">Nucleus</location>
    </subcellularLocation>
</comment>
<keyword evidence="5 8" id="KW-0949">S-adenosyl-L-methionine</keyword>
<dbReference type="PIRSF" id="PIRSF037404">
    <property type="entry name" value="DNMT1"/>
    <property type="match status" value="1"/>
</dbReference>
<dbReference type="NCBIfam" id="TIGR00675">
    <property type="entry name" value="dcm"/>
    <property type="match status" value="1"/>
</dbReference>
<dbReference type="PANTHER" id="PTHR10629:SF52">
    <property type="entry name" value="DNA (CYTOSINE-5)-METHYLTRANSFERASE 1"/>
    <property type="match status" value="1"/>
</dbReference>
<dbReference type="GO" id="GO:0006346">
    <property type="term" value="P:DNA methylation-dependent constitutive heterochromatin formation"/>
    <property type="evidence" value="ECO:0007669"/>
    <property type="project" value="InterPro"/>
</dbReference>
<dbReference type="SUPFAM" id="SSF53335">
    <property type="entry name" value="S-adenosyl-L-methionine-dependent methyltransferases"/>
    <property type="match status" value="1"/>
</dbReference>
<dbReference type="InterPro" id="IPR050390">
    <property type="entry name" value="C5-Methyltransferase"/>
</dbReference>
<dbReference type="GO" id="GO:0044027">
    <property type="term" value="P:negative regulation of gene expression via chromosomal CpG island methylation"/>
    <property type="evidence" value="ECO:0007669"/>
    <property type="project" value="TreeGrafter"/>
</dbReference>